<protein>
    <recommendedName>
        <fullName evidence="10">HTH araC/xylS-type domain-containing protein</fullName>
    </recommendedName>
</protein>
<comment type="subcellular location">
    <subcellularLocation>
        <location evidence="1">Cell membrane</location>
        <topology evidence="1">Multi-pass membrane protein</topology>
    </subcellularLocation>
</comment>
<evidence type="ECO:0000256" key="4">
    <source>
        <dbReference type="ARBA" id="ARBA00022989"/>
    </source>
</evidence>
<dbReference type="PANTHER" id="PTHR43280">
    <property type="entry name" value="ARAC-FAMILY TRANSCRIPTIONAL REGULATOR"/>
    <property type="match status" value="1"/>
</dbReference>
<dbReference type="RefSeq" id="WP_041045738.1">
    <property type="nucleotide sequence ID" value="NZ_JXAK01000004.1"/>
</dbReference>
<dbReference type="SMART" id="SM00342">
    <property type="entry name" value="HTH_ARAC"/>
    <property type="match status" value="1"/>
</dbReference>
<dbReference type="PANTHER" id="PTHR43280:SF28">
    <property type="entry name" value="HTH-TYPE TRANSCRIPTIONAL ACTIVATOR RHAS"/>
    <property type="match status" value="1"/>
</dbReference>
<dbReference type="InterPro" id="IPR009057">
    <property type="entry name" value="Homeodomain-like_sf"/>
</dbReference>
<feature type="domain" description="HTH araC/xylS-type" evidence="10">
    <location>
        <begin position="664"/>
        <end position="762"/>
    </location>
</feature>
<proteinExistence type="predicted"/>
<evidence type="ECO:0000256" key="2">
    <source>
        <dbReference type="ARBA" id="ARBA00022475"/>
    </source>
</evidence>
<comment type="caution">
    <text evidence="11">The sequence shown here is derived from an EMBL/GenBank/DDBJ whole genome shotgun (WGS) entry which is preliminary data.</text>
</comment>
<evidence type="ECO:0000259" key="10">
    <source>
        <dbReference type="PROSITE" id="PS01124"/>
    </source>
</evidence>
<keyword evidence="4 9" id="KW-1133">Transmembrane helix</keyword>
<feature type="transmembrane region" description="Helical" evidence="9">
    <location>
        <begin position="6"/>
        <end position="29"/>
    </location>
</feature>
<dbReference type="Pfam" id="PF02743">
    <property type="entry name" value="dCache_1"/>
    <property type="match status" value="1"/>
</dbReference>
<dbReference type="EMBL" id="JXAK01000004">
    <property type="protein sequence ID" value="KIL41965.1"/>
    <property type="molecule type" value="Genomic_DNA"/>
</dbReference>
<dbReference type="PROSITE" id="PS01124">
    <property type="entry name" value="HTH_ARAC_FAMILY_2"/>
    <property type="match status" value="1"/>
</dbReference>
<evidence type="ECO:0000256" key="8">
    <source>
        <dbReference type="ARBA" id="ARBA00023163"/>
    </source>
</evidence>
<dbReference type="Pfam" id="PF12833">
    <property type="entry name" value="HTH_18"/>
    <property type="match status" value="1"/>
</dbReference>
<feature type="transmembrane region" description="Helical" evidence="9">
    <location>
        <begin position="289"/>
        <end position="308"/>
    </location>
</feature>
<keyword evidence="5" id="KW-0805">Transcription regulation</keyword>
<dbReference type="SUPFAM" id="SSF46689">
    <property type="entry name" value="Homeodomain-like"/>
    <property type="match status" value="2"/>
</dbReference>
<evidence type="ECO:0000256" key="3">
    <source>
        <dbReference type="ARBA" id="ARBA00022692"/>
    </source>
</evidence>
<evidence type="ECO:0000313" key="12">
    <source>
        <dbReference type="Proteomes" id="UP000031967"/>
    </source>
</evidence>
<keyword evidence="12" id="KW-1185">Reference proteome</keyword>
<evidence type="ECO:0000256" key="6">
    <source>
        <dbReference type="ARBA" id="ARBA00023125"/>
    </source>
</evidence>
<evidence type="ECO:0000256" key="5">
    <source>
        <dbReference type="ARBA" id="ARBA00023015"/>
    </source>
</evidence>
<dbReference type="Pfam" id="PF17853">
    <property type="entry name" value="GGDEF_2"/>
    <property type="match status" value="1"/>
</dbReference>
<name>A0ABR5AN61_9BACL</name>
<gene>
    <name evidence="11" type="ORF">SD70_03610</name>
</gene>
<dbReference type="InterPro" id="IPR033479">
    <property type="entry name" value="dCache_1"/>
</dbReference>
<reference evidence="11 12" key="1">
    <citation type="submission" date="2014-12" db="EMBL/GenBank/DDBJ databases">
        <title>Draft genome sequence of Paenibacillus kamchatkensis strain B-2647.</title>
        <authorList>
            <person name="Karlyshev A.V."/>
            <person name="Kudryashova E.B."/>
        </authorList>
    </citation>
    <scope>NUCLEOTIDE SEQUENCE [LARGE SCALE GENOMIC DNA]</scope>
    <source>
        <strain evidence="11 12">VKM B-2647</strain>
    </source>
</reference>
<dbReference type="Proteomes" id="UP000031967">
    <property type="component" value="Unassembled WGS sequence"/>
</dbReference>
<keyword evidence="2" id="KW-1003">Cell membrane</keyword>
<evidence type="ECO:0000256" key="7">
    <source>
        <dbReference type="ARBA" id="ARBA00023136"/>
    </source>
</evidence>
<keyword evidence="7 9" id="KW-0472">Membrane</keyword>
<evidence type="ECO:0000313" key="11">
    <source>
        <dbReference type="EMBL" id="KIL41965.1"/>
    </source>
</evidence>
<sequence length="772" mass="88538">MKRTVFIRLLLQLTIAVVLITFMVGIMMYRYTNSMLKDEVLATNAELLTQTRKIVEQALGEVQQLASSIALNSNVQKAVWLEWNLEDEYHFLLSTSDLFNDRINSSNYIHSIYLFSAVNRKLISSSGIYDFDNFAYKEGLQKFLQNRNTSAWDASSLTTSGGASDDVISFYFSVPIQNAQKKGVLVINLKENVLYNAVVNTNERKLGNVAILNSDGEVLSYKDKNALPTRLGEADIKRIQQGKEGYFVKDVAGVQTLVSYRASPMNGWIYLTLNPYDEVFKRSKEVIRITLLISLIGLAVGVLLMTLVSRKYYQPVKKMVQYLASNMDEPPASARTRDEFGFIRESIDHLFYENEEVKAKFLEQELILQDHMLVNLLSGKAKDEAEMLRHLEYYRLNLEPQHFIVLVLRIHYDTALMPENEEQVRNLIHFQIRTICEDKLALFGKGVYISQFHRHDVMILNAGQWASHEQALEKAKELAFQMISAVSEQLKNVLITVGIGGRYKKLSEISLSYNEATEALLYEQIAGKSSILSIHDMQVNRANRNRFIAYRQLVDKLIGELKSGGLDKSVKTKDQIIDQLEGDAHFGFSYKHMILMHLLNGLVAMKVELVQRDGDADEEGSRWYAEFSKLRNLQEIRNWLDRVLMGMADELQNKREHKNAEVIAKLISYIREHYHEPIGLQTLADLAFMNSHYLSKVFKEITGQTFIDFLTEIRFKEACRLLLESDKPIVEIAGLTGFGQKQNLIRTFKKYTGLTPTEYRSRGLLQRLNDES</sequence>
<dbReference type="InterPro" id="IPR018060">
    <property type="entry name" value="HTH_AraC"/>
</dbReference>
<accession>A0ABR5AN61</accession>
<dbReference type="Gene3D" id="3.30.450.20">
    <property type="entry name" value="PAS domain"/>
    <property type="match status" value="1"/>
</dbReference>
<dbReference type="InterPro" id="IPR041522">
    <property type="entry name" value="CdaR_GGDEF"/>
</dbReference>
<evidence type="ECO:0000256" key="1">
    <source>
        <dbReference type="ARBA" id="ARBA00004651"/>
    </source>
</evidence>
<evidence type="ECO:0000256" key="9">
    <source>
        <dbReference type="SAM" id="Phobius"/>
    </source>
</evidence>
<dbReference type="Gene3D" id="1.10.10.60">
    <property type="entry name" value="Homeodomain-like"/>
    <property type="match status" value="2"/>
</dbReference>
<keyword evidence="8" id="KW-0804">Transcription</keyword>
<organism evidence="11 12">
    <name type="scientific">Gordoniibacillus kamchatkensis</name>
    <dbReference type="NCBI Taxonomy" id="1590651"/>
    <lineage>
        <taxon>Bacteria</taxon>
        <taxon>Bacillati</taxon>
        <taxon>Bacillota</taxon>
        <taxon>Bacilli</taxon>
        <taxon>Bacillales</taxon>
        <taxon>Paenibacillaceae</taxon>
        <taxon>Gordoniibacillus</taxon>
    </lineage>
</organism>
<keyword evidence="6" id="KW-0238">DNA-binding</keyword>
<keyword evidence="3 9" id="KW-0812">Transmembrane</keyword>